<dbReference type="GO" id="GO:0016020">
    <property type="term" value="C:membrane"/>
    <property type="evidence" value="ECO:0007669"/>
    <property type="project" value="UniProtKB-SubCell"/>
</dbReference>
<evidence type="ECO:0000313" key="5">
    <source>
        <dbReference type="Proteomes" id="UP000626109"/>
    </source>
</evidence>
<gene>
    <name evidence="4" type="ORF">PGLA2088_LOCUS29157</name>
</gene>
<evidence type="ECO:0000256" key="3">
    <source>
        <dbReference type="SAM" id="Phobius"/>
    </source>
</evidence>
<dbReference type="InterPro" id="IPR044839">
    <property type="entry name" value="NDR1-like"/>
</dbReference>
<dbReference type="SUPFAM" id="SSF117070">
    <property type="entry name" value="LEA14-like"/>
    <property type="match status" value="1"/>
</dbReference>
<evidence type="ECO:0000256" key="1">
    <source>
        <dbReference type="ARBA" id="ARBA00004370"/>
    </source>
</evidence>
<sequence length="264" mass="28501">ATLQAQHSVPEQEVEQAAVNHILSDETVAEREVHDVDVAEAISQSTDSLDAHAGKSRQNLWRFCPQSKRGKRLCVGMSTCGLIVLAAVVISVALLWPRKPQWKLKTLDFDKDGLTGLIASFTGNGGDNNSTVALNMTASVDLYNPNFVGVWAQPGRFMVLFNGKNLAVGLSEGITVPAHNSITIPASVNVELSPALAAEVGAEVMSNSFQMPVITQASTQVLLPWLGMKVQCEVFCTIQADVLQLLSDPIKIVRSKSCDYSYSF</sequence>
<dbReference type="GO" id="GO:0098542">
    <property type="term" value="P:defense response to other organism"/>
    <property type="evidence" value="ECO:0007669"/>
    <property type="project" value="InterPro"/>
</dbReference>
<name>A0A813K659_POLGL</name>
<dbReference type="EMBL" id="CAJNNW010028182">
    <property type="protein sequence ID" value="CAE8695026.1"/>
    <property type="molecule type" value="Genomic_DNA"/>
</dbReference>
<comment type="subcellular location">
    <subcellularLocation>
        <location evidence="1">Membrane</location>
    </subcellularLocation>
</comment>
<dbReference type="Gene3D" id="2.60.40.1820">
    <property type="match status" value="1"/>
</dbReference>
<dbReference type="Proteomes" id="UP000626109">
    <property type="component" value="Unassembled WGS sequence"/>
</dbReference>
<organism evidence="4 5">
    <name type="scientific">Polarella glacialis</name>
    <name type="common">Dinoflagellate</name>
    <dbReference type="NCBI Taxonomy" id="89957"/>
    <lineage>
        <taxon>Eukaryota</taxon>
        <taxon>Sar</taxon>
        <taxon>Alveolata</taxon>
        <taxon>Dinophyceae</taxon>
        <taxon>Suessiales</taxon>
        <taxon>Suessiaceae</taxon>
        <taxon>Polarella</taxon>
    </lineage>
</organism>
<dbReference type="PANTHER" id="PTHR31234:SF2">
    <property type="entry name" value="OS05G0199100 PROTEIN"/>
    <property type="match status" value="1"/>
</dbReference>
<accession>A0A813K659</accession>
<feature type="transmembrane region" description="Helical" evidence="3">
    <location>
        <begin position="73"/>
        <end position="96"/>
    </location>
</feature>
<dbReference type="PANTHER" id="PTHR31234">
    <property type="entry name" value="LATE EMBRYOGENESIS ABUNDANT (LEA) HYDROXYPROLINE-RICH GLYCOPROTEIN FAMILY"/>
    <property type="match status" value="1"/>
</dbReference>
<feature type="non-terminal residue" evidence="4">
    <location>
        <position position="264"/>
    </location>
</feature>
<keyword evidence="3" id="KW-1133">Transmembrane helix</keyword>
<keyword evidence="3" id="KW-0812">Transmembrane</keyword>
<evidence type="ECO:0008006" key="6">
    <source>
        <dbReference type="Google" id="ProtNLM"/>
    </source>
</evidence>
<proteinExistence type="predicted"/>
<evidence type="ECO:0000313" key="4">
    <source>
        <dbReference type="EMBL" id="CAE8695026.1"/>
    </source>
</evidence>
<protein>
    <recommendedName>
        <fullName evidence="6">Late embryogenesis abundant protein LEA-2 subgroup domain-containing protein</fullName>
    </recommendedName>
</protein>
<keyword evidence="2 3" id="KW-0472">Membrane</keyword>
<comment type="caution">
    <text evidence="4">The sequence shown here is derived from an EMBL/GenBank/DDBJ whole genome shotgun (WGS) entry which is preliminary data.</text>
</comment>
<evidence type="ECO:0000256" key="2">
    <source>
        <dbReference type="ARBA" id="ARBA00023136"/>
    </source>
</evidence>
<reference evidence="4" key="1">
    <citation type="submission" date="2021-02" db="EMBL/GenBank/DDBJ databases">
        <authorList>
            <person name="Dougan E. K."/>
            <person name="Rhodes N."/>
            <person name="Thang M."/>
            <person name="Chan C."/>
        </authorList>
    </citation>
    <scope>NUCLEOTIDE SEQUENCE</scope>
</reference>
<dbReference type="AlphaFoldDB" id="A0A813K659"/>